<dbReference type="Proteomes" id="UP000823749">
    <property type="component" value="Chromosome 5"/>
</dbReference>
<evidence type="ECO:0000256" key="2">
    <source>
        <dbReference type="ARBA" id="ARBA00009191"/>
    </source>
</evidence>
<organism evidence="7 8">
    <name type="scientific">Rhododendron griersonianum</name>
    <dbReference type="NCBI Taxonomy" id="479676"/>
    <lineage>
        <taxon>Eukaryota</taxon>
        <taxon>Viridiplantae</taxon>
        <taxon>Streptophyta</taxon>
        <taxon>Embryophyta</taxon>
        <taxon>Tracheophyta</taxon>
        <taxon>Spermatophyta</taxon>
        <taxon>Magnoliopsida</taxon>
        <taxon>eudicotyledons</taxon>
        <taxon>Gunneridae</taxon>
        <taxon>Pentapetalae</taxon>
        <taxon>asterids</taxon>
        <taxon>Ericales</taxon>
        <taxon>Ericaceae</taxon>
        <taxon>Ericoideae</taxon>
        <taxon>Rhodoreae</taxon>
        <taxon>Rhododendron</taxon>
    </lineage>
</organism>
<evidence type="ECO:0000256" key="3">
    <source>
        <dbReference type="ARBA" id="ARBA00022554"/>
    </source>
</evidence>
<dbReference type="FunFam" id="2.120.10.30:FF:000066">
    <property type="entry name" value="ABC transporter permease protein"/>
    <property type="match status" value="1"/>
</dbReference>
<comment type="caution">
    <text evidence="7">The sequence shown here is derived from an EMBL/GenBank/DDBJ whole genome shotgun (WGS) entry which is preliminary data.</text>
</comment>
<feature type="transmembrane region" description="Helical" evidence="5">
    <location>
        <begin position="213"/>
        <end position="235"/>
    </location>
</feature>
<keyword evidence="5" id="KW-0812">Transmembrane</keyword>
<dbReference type="SUPFAM" id="SSF63829">
    <property type="entry name" value="Calcium-dependent phosphotriesterase"/>
    <property type="match status" value="1"/>
</dbReference>
<dbReference type="EMBL" id="JACTNZ010000005">
    <property type="protein sequence ID" value="KAG5547022.1"/>
    <property type="molecule type" value="Genomic_DNA"/>
</dbReference>
<dbReference type="Gene3D" id="2.120.10.30">
    <property type="entry name" value="TolB, C-terminal domain"/>
    <property type="match status" value="1"/>
</dbReference>
<dbReference type="InterPro" id="IPR011042">
    <property type="entry name" value="6-blade_b-propeller_TolB-like"/>
</dbReference>
<dbReference type="GO" id="GO:0005773">
    <property type="term" value="C:vacuole"/>
    <property type="evidence" value="ECO:0007669"/>
    <property type="project" value="UniProtKB-SubCell"/>
</dbReference>
<evidence type="ECO:0000256" key="1">
    <source>
        <dbReference type="ARBA" id="ARBA00004116"/>
    </source>
</evidence>
<keyword evidence="8" id="KW-1185">Reference proteome</keyword>
<comment type="subcellular location">
    <subcellularLocation>
        <location evidence="1">Vacuole</location>
    </subcellularLocation>
</comment>
<dbReference type="GO" id="GO:0012505">
    <property type="term" value="C:endomembrane system"/>
    <property type="evidence" value="ECO:0007669"/>
    <property type="project" value="TreeGrafter"/>
</dbReference>
<evidence type="ECO:0000313" key="7">
    <source>
        <dbReference type="EMBL" id="KAG5547022.1"/>
    </source>
</evidence>
<dbReference type="Pfam" id="PF20067">
    <property type="entry name" value="SSL_N"/>
    <property type="match status" value="1"/>
</dbReference>
<dbReference type="Pfam" id="PF03088">
    <property type="entry name" value="Str_synth"/>
    <property type="match status" value="1"/>
</dbReference>
<dbReference type="PANTHER" id="PTHR10426">
    <property type="entry name" value="STRICTOSIDINE SYNTHASE-RELATED"/>
    <property type="match status" value="1"/>
</dbReference>
<keyword evidence="3" id="KW-0926">Vacuole</keyword>
<dbReference type="InterPro" id="IPR018119">
    <property type="entry name" value="Strictosidine_synth_cons-reg"/>
</dbReference>
<evidence type="ECO:0000259" key="6">
    <source>
        <dbReference type="Pfam" id="PF03088"/>
    </source>
</evidence>
<dbReference type="AlphaFoldDB" id="A0AAV6K3T6"/>
<proteinExistence type="inferred from homology"/>
<dbReference type="GO" id="GO:0016787">
    <property type="term" value="F:hydrolase activity"/>
    <property type="evidence" value="ECO:0007669"/>
    <property type="project" value="TreeGrafter"/>
</dbReference>
<dbReference type="PANTHER" id="PTHR10426:SF68">
    <property type="entry name" value="OS07G0614000 PROTEIN"/>
    <property type="match status" value="1"/>
</dbReference>
<evidence type="ECO:0000313" key="8">
    <source>
        <dbReference type="Proteomes" id="UP000823749"/>
    </source>
</evidence>
<keyword evidence="4" id="KW-0325">Glycoprotein</keyword>
<keyword evidence="5" id="KW-1133">Transmembrane helix</keyword>
<protein>
    <recommendedName>
        <fullName evidence="6">Strictosidine synthase conserved region domain-containing protein</fullName>
    </recommendedName>
</protein>
<accession>A0AAV6K3T6</accession>
<name>A0AAV6K3T6_9ERIC</name>
<keyword evidence="5" id="KW-0472">Membrane</keyword>
<feature type="domain" description="Strictosidine synthase conserved region" evidence="6">
    <location>
        <begin position="366"/>
        <end position="445"/>
    </location>
</feature>
<comment type="similarity">
    <text evidence="2">Belongs to the strictosidine synthase family.</text>
</comment>
<sequence length="576" mass="63819">MQQPPPIVPLAHVVIVHQLRPPELQTHLDNVDESDHQIDSKLSSNRFIVFRNISFDKISVGHVSEARKVEDTENKGIELNGMIVGFNQSGCYSESVLTFRKMHSRGLKPNGTGISSFLPAVGDFEDFILGSQIHGDVINMGMESDKCVSAPLWICMGKAVEVNICQKCLMKWTHSIKTLAVHNYNLIFQTQVSVPTKPMDSIASASGQTSRPYFTAFSIFILSCFLAIILLVFFFSPITPEPLELPPASSASLLATNSQLQRVTKLGEGILDKPEDVCIDKNGTLYTATRDGWIKRLHRDGSWEDWRRIESDALLGLTITKHGSLIVCDAEKGLLEFGEDGVIVLASHVNDTKIRYRFADDVIEAPDGSLYFSIASTKFGLHDWYFDVLEAKPHGQLLKYDSALNETSIVLDGLCFASGVALSVDQDYLVVCETWKFRCLKYWLRVEGKGKTEIFVDNLPGGPDNIKLAPDGSFWIALLQLTSGGLEYVHNSKALNHLVATFPKLLERVKGMHTKATVVNVATNGKIIWSFDDPHGDVMSFVTSALEFEDHLYLGSLNSNFIGKLPLNGANYSSTE</sequence>
<evidence type="ECO:0000256" key="4">
    <source>
        <dbReference type="ARBA" id="ARBA00023180"/>
    </source>
</evidence>
<evidence type="ECO:0000256" key="5">
    <source>
        <dbReference type="SAM" id="Phobius"/>
    </source>
</evidence>
<gene>
    <name evidence="7" type="ORF">RHGRI_012896</name>
</gene>
<reference evidence="7" key="1">
    <citation type="submission" date="2020-08" db="EMBL/GenBank/DDBJ databases">
        <title>Plant Genome Project.</title>
        <authorList>
            <person name="Zhang R.-G."/>
        </authorList>
    </citation>
    <scope>NUCLEOTIDE SEQUENCE</scope>
    <source>
        <strain evidence="7">WSP0</strain>
        <tissue evidence="7">Leaf</tissue>
    </source>
</reference>